<dbReference type="GeneTree" id="ENSGT00970000197094"/>
<organism evidence="1 2">
    <name type="scientific">Sarcophilus harrisii</name>
    <name type="common">Tasmanian devil</name>
    <name type="synonym">Sarcophilus laniarius</name>
    <dbReference type="NCBI Taxonomy" id="9305"/>
    <lineage>
        <taxon>Eukaryota</taxon>
        <taxon>Metazoa</taxon>
        <taxon>Chordata</taxon>
        <taxon>Craniata</taxon>
        <taxon>Vertebrata</taxon>
        <taxon>Euteleostomi</taxon>
        <taxon>Mammalia</taxon>
        <taxon>Metatheria</taxon>
        <taxon>Dasyuromorphia</taxon>
        <taxon>Dasyuridae</taxon>
        <taxon>Sarcophilus</taxon>
    </lineage>
</organism>
<dbReference type="InParanoid" id="A0A7N4V670"/>
<evidence type="ECO:0000313" key="1">
    <source>
        <dbReference type="Ensembl" id="ENSSHAP00000042294.1"/>
    </source>
</evidence>
<dbReference type="Proteomes" id="UP000007648">
    <property type="component" value="Unassembled WGS sequence"/>
</dbReference>
<sequence>LYIKKSSNASLLKKLAHDTNQDLILSYLSFHLYQPYVVNSRFDVESIPLEIGHRTL</sequence>
<reference evidence="1" key="2">
    <citation type="submission" date="2025-08" db="UniProtKB">
        <authorList>
            <consortium name="Ensembl"/>
        </authorList>
    </citation>
    <scope>IDENTIFICATION</scope>
</reference>
<name>A0A7N4V670_SARHA</name>
<reference evidence="1" key="3">
    <citation type="submission" date="2025-09" db="UniProtKB">
        <authorList>
            <consortium name="Ensembl"/>
        </authorList>
    </citation>
    <scope>IDENTIFICATION</scope>
</reference>
<proteinExistence type="predicted"/>
<evidence type="ECO:0000313" key="2">
    <source>
        <dbReference type="Proteomes" id="UP000007648"/>
    </source>
</evidence>
<reference evidence="1 2" key="1">
    <citation type="journal article" date="2011" name="Proc. Natl. Acad. Sci. U.S.A.">
        <title>Genetic diversity and population structure of the endangered marsupial Sarcophilus harrisii (Tasmanian devil).</title>
        <authorList>
            <person name="Miller W."/>
            <person name="Hayes V.M."/>
            <person name="Ratan A."/>
            <person name="Petersen D.C."/>
            <person name="Wittekindt N.E."/>
            <person name="Miller J."/>
            <person name="Walenz B."/>
            <person name="Knight J."/>
            <person name="Qi J."/>
            <person name="Zhao F."/>
            <person name="Wang Q."/>
            <person name="Bedoya-Reina O.C."/>
            <person name="Katiyar N."/>
            <person name="Tomsho L.P."/>
            <person name="Kasson L.M."/>
            <person name="Hardie R.A."/>
            <person name="Woodbridge P."/>
            <person name="Tindall E.A."/>
            <person name="Bertelsen M.F."/>
            <person name="Dixon D."/>
            <person name="Pyecroft S."/>
            <person name="Helgen K.M."/>
            <person name="Lesk A.M."/>
            <person name="Pringle T.H."/>
            <person name="Patterson N."/>
            <person name="Zhang Y."/>
            <person name="Kreiss A."/>
            <person name="Woods G.M."/>
            <person name="Jones M.E."/>
            <person name="Schuster S.C."/>
        </authorList>
    </citation>
    <scope>NUCLEOTIDE SEQUENCE [LARGE SCALE GENOMIC DNA]</scope>
</reference>
<keyword evidence="2" id="KW-1185">Reference proteome</keyword>
<dbReference type="Ensembl" id="ENSSHAT00000046387.1">
    <property type="protein sequence ID" value="ENSSHAP00000042294.1"/>
    <property type="gene ID" value="ENSSHAG00000023368.1"/>
</dbReference>
<dbReference type="AlphaFoldDB" id="A0A7N4V670"/>
<protein>
    <submittedName>
        <fullName evidence="1">Uncharacterized protein</fullName>
    </submittedName>
</protein>
<accession>A0A7N4V670</accession>